<evidence type="ECO:0000313" key="2">
    <source>
        <dbReference type="Proteomes" id="UP000290218"/>
    </source>
</evidence>
<comment type="caution">
    <text evidence="1">The sequence shown here is derived from an EMBL/GenBank/DDBJ whole genome shotgun (WGS) entry which is preliminary data.</text>
</comment>
<accession>A0A4Q1C8Q5</accession>
<gene>
    <name evidence="1" type="ORF">ESB00_05470</name>
</gene>
<proteinExistence type="predicted"/>
<dbReference type="Pfam" id="PF03692">
    <property type="entry name" value="CxxCxxCC"/>
    <property type="match status" value="1"/>
</dbReference>
<dbReference type="InterPro" id="IPR005358">
    <property type="entry name" value="Puta_zinc/iron-chelating_dom"/>
</dbReference>
<protein>
    <submittedName>
        <fullName evidence="1">YkgJ family cysteine cluster protein</fullName>
    </submittedName>
</protein>
<dbReference type="RefSeq" id="WP_129046712.1">
    <property type="nucleotide sequence ID" value="NZ_SDHX01000001.1"/>
</dbReference>
<sequence>MSLTPYLPACSGCGRCCHLVVELRPGDCIPEELIACHDGVPCMDQRGDGACVALDPLTALCTLYESRPQTCRDFARGGTLCRQVLSL</sequence>
<dbReference type="Proteomes" id="UP000290218">
    <property type="component" value="Unassembled WGS sequence"/>
</dbReference>
<dbReference type="AlphaFoldDB" id="A0A4Q1C8Q5"/>
<dbReference type="OrthoDB" id="9810361at2"/>
<evidence type="ECO:0000313" key="1">
    <source>
        <dbReference type="EMBL" id="RXK55347.1"/>
    </source>
</evidence>
<dbReference type="EMBL" id="SDHX01000001">
    <property type="protein sequence ID" value="RXK55347.1"/>
    <property type="molecule type" value="Genomic_DNA"/>
</dbReference>
<reference evidence="1 2" key="1">
    <citation type="submission" date="2019-01" db="EMBL/GenBank/DDBJ databases">
        <title>Lacunisphaera sp. strain TWA-58.</title>
        <authorList>
            <person name="Chen W.-M."/>
        </authorList>
    </citation>
    <scope>NUCLEOTIDE SEQUENCE [LARGE SCALE GENOMIC DNA]</scope>
    <source>
        <strain evidence="1 2">TWA-58</strain>
    </source>
</reference>
<keyword evidence="2" id="KW-1185">Reference proteome</keyword>
<name>A0A4Q1C8Q5_9BACT</name>
<organism evidence="1 2">
    <name type="scientific">Oleiharenicola lentus</name>
    <dbReference type="NCBI Taxonomy" id="2508720"/>
    <lineage>
        <taxon>Bacteria</taxon>
        <taxon>Pseudomonadati</taxon>
        <taxon>Verrucomicrobiota</taxon>
        <taxon>Opitutia</taxon>
        <taxon>Opitutales</taxon>
        <taxon>Opitutaceae</taxon>
        <taxon>Oleiharenicola</taxon>
    </lineage>
</organism>